<organism evidence="10 11">
    <name type="scientific">Marmota monax</name>
    <name type="common">Woodchuck</name>
    <dbReference type="NCBI Taxonomy" id="9995"/>
    <lineage>
        <taxon>Eukaryota</taxon>
        <taxon>Metazoa</taxon>
        <taxon>Chordata</taxon>
        <taxon>Craniata</taxon>
        <taxon>Vertebrata</taxon>
        <taxon>Euteleostomi</taxon>
        <taxon>Mammalia</taxon>
        <taxon>Eutheria</taxon>
        <taxon>Euarchontoglires</taxon>
        <taxon>Glires</taxon>
        <taxon>Rodentia</taxon>
        <taxon>Sciuromorpha</taxon>
        <taxon>Sciuridae</taxon>
        <taxon>Xerinae</taxon>
        <taxon>Marmotini</taxon>
        <taxon>Marmota</taxon>
    </lineage>
</organism>
<dbReference type="GO" id="GO:0005634">
    <property type="term" value="C:nucleus"/>
    <property type="evidence" value="ECO:0007669"/>
    <property type="project" value="UniProtKB-SubCell"/>
</dbReference>
<dbReference type="GO" id="GO:0006325">
    <property type="term" value="P:chromatin organization"/>
    <property type="evidence" value="ECO:0007669"/>
    <property type="project" value="TreeGrafter"/>
</dbReference>
<evidence type="ECO:0000256" key="4">
    <source>
        <dbReference type="ARBA" id="ARBA00023242"/>
    </source>
</evidence>
<reference evidence="10 11" key="1">
    <citation type="submission" date="2019-04" db="EMBL/GenBank/DDBJ databases">
        <authorList>
            <person name="Alioto T."/>
            <person name="Alioto T."/>
        </authorList>
    </citation>
    <scope>NUCLEOTIDE SEQUENCE [LARGE SCALE GENOMIC DNA]</scope>
</reference>
<dbReference type="SMART" id="SM00527">
    <property type="entry name" value="HMG17"/>
    <property type="match status" value="1"/>
</dbReference>
<proteinExistence type="inferred from homology"/>
<keyword evidence="11" id="KW-1185">Reference proteome</keyword>
<dbReference type="Proteomes" id="UP000662637">
    <property type="component" value="Unassembled WGS sequence"/>
</dbReference>
<evidence type="ECO:0000256" key="5">
    <source>
        <dbReference type="ARBA" id="ARBA00037490"/>
    </source>
</evidence>
<evidence type="ECO:0000256" key="6">
    <source>
        <dbReference type="ARBA" id="ARBA00040304"/>
    </source>
</evidence>
<dbReference type="EMBL" id="CABDUW010002675">
    <property type="protein sequence ID" value="VTJ87656.1"/>
    <property type="molecule type" value="Genomic_DNA"/>
</dbReference>
<evidence type="ECO:0000313" key="11">
    <source>
        <dbReference type="Proteomes" id="UP000335636"/>
    </source>
</evidence>
<feature type="compositionally biased region" description="Basic and acidic residues" evidence="8">
    <location>
        <begin position="37"/>
        <end position="53"/>
    </location>
</feature>
<reference evidence="9" key="2">
    <citation type="submission" date="2020-08" db="EMBL/GenBank/DDBJ databases">
        <authorList>
            <person name="Shumante A."/>
            <person name="Zimin A.V."/>
            <person name="Puiu D."/>
            <person name="Salzberg S.L."/>
        </authorList>
    </citation>
    <scope>NUCLEOTIDE SEQUENCE</scope>
    <source>
        <strain evidence="9">WC2-LM</strain>
        <tissue evidence="9">Liver</tissue>
    </source>
</reference>
<keyword evidence="4" id="KW-0539">Nucleus</keyword>
<dbReference type="EMBL" id="WJEC01000049">
    <property type="protein sequence ID" value="KAF7486272.1"/>
    <property type="molecule type" value="Genomic_DNA"/>
</dbReference>
<dbReference type="InterPro" id="IPR000079">
    <property type="entry name" value="HMGN_fam"/>
</dbReference>
<dbReference type="AlphaFoldDB" id="A0A5E4D0R4"/>
<evidence type="ECO:0000256" key="8">
    <source>
        <dbReference type="SAM" id="MobiDB-lite"/>
    </source>
</evidence>
<comment type="similarity">
    <text evidence="2">Belongs to the HMGN family.</text>
</comment>
<evidence type="ECO:0000313" key="9">
    <source>
        <dbReference type="EMBL" id="KAF7486272.1"/>
    </source>
</evidence>
<gene>
    <name evidence="9" type="ORF">GHT09_001803</name>
    <name evidence="10" type="ORF">MONAX_5E025949</name>
</gene>
<feature type="region of interest" description="Disordered" evidence="8">
    <location>
        <begin position="1"/>
        <end position="71"/>
    </location>
</feature>
<accession>A0A5E4D0R4</accession>
<keyword evidence="3" id="KW-0238">DNA-binding</keyword>
<evidence type="ECO:0000256" key="1">
    <source>
        <dbReference type="ARBA" id="ARBA00004123"/>
    </source>
</evidence>
<comment type="function">
    <text evidence="5">Binds to the inner side of the nucleosomal DNA thus altering the interaction between the DNA and the histone octamer. May be involved in the process which maintains transcribable genes in a unique chromatin conformation.</text>
</comment>
<dbReference type="Pfam" id="PF01101">
    <property type="entry name" value="HMG14_17"/>
    <property type="match status" value="1"/>
</dbReference>
<evidence type="ECO:0000256" key="7">
    <source>
        <dbReference type="ARBA" id="ARBA00042290"/>
    </source>
</evidence>
<sequence>MPKRKTAGDAKIDEAKVKDEPQRRSSMLSAKSAPPKPELKPKKALCKEGREGPGEAAAAGKRGFAVPTINC</sequence>
<dbReference type="PANTHER" id="PTHR23087">
    <property type="entry name" value="NONHISTONE CHROMOSOMAL PROTEIN HMG"/>
    <property type="match status" value="1"/>
</dbReference>
<protein>
    <recommendedName>
        <fullName evidence="6">Non-histone chromosomal protein HMG-17</fullName>
    </recommendedName>
    <alternativeName>
        <fullName evidence="7">High mobility group nucleosome-binding domain-containing protein 2</fullName>
    </alternativeName>
</protein>
<dbReference type="GO" id="GO:0031492">
    <property type="term" value="F:nucleosomal DNA binding"/>
    <property type="evidence" value="ECO:0007669"/>
    <property type="project" value="InterPro"/>
</dbReference>
<dbReference type="PRINTS" id="PR00925">
    <property type="entry name" value="NONHISHMG17"/>
</dbReference>
<dbReference type="PANTHER" id="PTHR23087:SF13">
    <property type="entry name" value="NON-HISTONE CHROMOSOMAL PROTEIN HMG-17"/>
    <property type="match status" value="1"/>
</dbReference>
<feature type="compositionally biased region" description="Basic and acidic residues" evidence="8">
    <location>
        <begin position="1"/>
        <end position="23"/>
    </location>
</feature>
<comment type="subcellular location">
    <subcellularLocation>
        <location evidence="1">Nucleus</location>
    </subcellularLocation>
</comment>
<evidence type="ECO:0000256" key="2">
    <source>
        <dbReference type="ARBA" id="ARBA00007696"/>
    </source>
</evidence>
<dbReference type="Proteomes" id="UP000335636">
    <property type="component" value="Unassembled WGS sequence"/>
</dbReference>
<feature type="compositionally biased region" description="Low complexity" evidence="8">
    <location>
        <begin position="54"/>
        <end position="63"/>
    </location>
</feature>
<name>A0A5E4D0R4_MARMO</name>
<dbReference type="GO" id="GO:0000785">
    <property type="term" value="C:chromatin"/>
    <property type="evidence" value="ECO:0007669"/>
    <property type="project" value="InterPro"/>
</dbReference>
<evidence type="ECO:0000256" key="3">
    <source>
        <dbReference type="ARBA" id="ARBA00023125"/>
    </source>
</evidence>
<evidence type="ECO:0000313" key="10">
    <source>
        <dbReference type="EMBL" id="VTJ87656.1"/>
    </source>
</evidence>